<evidence type="ECO:0000313" key="5">
    <source>
        <dbReference type="EMBL" id="RGQ67617.1"/>
    </source>
</evidence>
<dbReference type="PANTHER" id="PTHR12829">
    <property type="entry name" value="N6-ADENOSINE-METHYLTRANSFERASE"/>
    <property type="match status" value="1"/>
</dbReference>
<keyword evidence="3" id="KW-0949">S-adenosyl-L-methionine</keyword>
<proteinExistence type="inferred from homology"/>
<evidence type="ECO:0000313" key="6">
    <source>
        <dbReference type="Proteomes" id="UP000286137"/>
    </source>
</evidence>
<dbReference type="InterPro" id="IPR002052">
    <property type="entry name" value="DNA_methylase_N6_adenine_CS"/>
</dbReference>
<dbReference type="GO" id="GO:0003676">
    <property type="term" value="F:nucleic acid binding"/>
    <property type="evidence" value="ECO:0007669"/>
    <property type="project" value="InterPro"/>
</dbReference>
<evidence type="ECO:0000256" key="2">
    <source>
        <dbReference type="ARBA" id="ARBA00022679"/>
    </source>
</evidence>
<dbReference type="EMBL" id="QRTJ01000014">
    <property type="protein sequence ID" value="RGQ67617.1"/>
    <property type="molecule type" value="Genomic_DNA"/>
</dbReference>
<sequence length="212" mass="24423">MPAVLFPLELHRRRKGGYKIENNQKYNIIYADPPWRYQQKRLSGAAEHHYSTMSVKDICGLKVEEIAAKDCVLFLWATFPQLPEALRVIKAWGFQYKTVAFVWLKQNKSGKGWFFGLGFWTRGNAEICLLAIKGKPHRNSNRVRQFLISPIRGHSQKPEEAREKIVELMGDLPRVELFAREKTEGWDAWGNEVESDIEISSDTEKAGGDRCV</sequence>
<evidence type="ECO:0000256" key="1">
    <source>
        <dbReference type="ARBA" id="ARBA00022603"/>
    </source>
</evidence>
<dbReference type="GO" id="GO:0032259">
    <property type="term" value="P:methylation"/>
    <property type="evidence" value="ECO:0007669"/>
    <property type="project" value="UniProtKB-KW"/>
</dbReference>
<dbReference type="SUPFAM" id="SSF53335">
    <property type="entry name" value="S-adenosyl-L-methionine-dependent methyltransferases"/>
    <property type="match status" value="1"/>
</dbReference>
<dbReference type="PROSITE" id="PS00092">
    <property type="entry name" value="N6_MTASE"/>
    <property type="match status" value="1"/>
</dbReference>
<dbReference type="InterPro" id="IPR029063">
    <property type="entry name" value="SAM-dependent_MTases_sf"/>
</dbReference>
<comment type="similarity">
    <text evidence="4">Belongs to the MT-A70-like family.</text>
</comment>
<dbReference type="PANTHER" id="PTHR12829:SF7">
    <property type="entry name" value="N6-ADENOSINE-METHYLTRANSFERASE CATALYTIC SUBUNIT"/>
    <property type="match status" value="1"/>
</dbReference>
<dbReference type="InterPro" id="IPR007757">
    <property type="entry name" value="MT-A70-like"/>
</dbReference>
<dbReference type="PROSITE" id="PS51143">
    <property type="entry name" value="MT_A70"/>
    <property type="match status" value="1"/>
</dbReference>
<keyword evidence="2 5" id="KW-0808">Transferase</keyword>
<reference evidence="5 6" key="1">
    <citation type="submission" date="2018-08" db="EMBL/GenBank/DDBJ databases">
        <title>A genome reference for cultivated species of the human gut microbiota.</title>
        <authorList>
            <person name="Zou Y."/>
            <person name="Xue W."/>
            <person name="Luo G."/>
        </authorList>
    </citation>
    <scope>NUCLEOTIDE SEQUENCE [LARGE SCALE GENOMIC DNA]</scope>
    <source>
        <strain evidence="5 6">AF27-4BH</strain>
    </source>
</reference>
<dbReference type="Pfam" id="PF05063">
    <property type="entry name" value="MT-A70"/>
    <property type="match status" value="1"/>
</dbReference>
<accession>A0A412C397</accession>
<evidence type="ECO:0000256" key="3">
    <source>
        <dbReference type="ARBA" id="ARBA00022691"/>
    </source>
</evidence>
<evidence type="ECO:0000256" key="4">
    <source>
        <dbReference type="PROSITE-ProRule" id="PRU00489"/>
    </source>
</evidence>
<comment type="caution">
    <text evidence="5">The sequence shown here is derived from an EMBL/GenBank/DDBJ whole genome shotgun (WGS) entry which is preliminary data.</text>
</comment>
<dbReference type="GO" id="GO:0008168">
    <property type="term" value="F:methyltransferase activity"/>
    <property type="evidence" value="ECO:0007669"/>
    <property type="project" value="UniProtKB-KW"/>
</dbReference>
<protein>
    <submittedName>
        <fullName evidence="5">DNA methyltransferase</fullName>
    </submittedName>
</protein>
<gene>
    <name evidence="5" type="ORF">DWY88_08450</name>
</gene>
<dbReference type="RefSeq" id="WP_118013607.1">
    <property type="nucleotide sequence ID" value="NZ_QRTJ01000014.1"/>
</dbReference>
<organism evidence="5 6">
    <name type="scientific">Mediterraneibacter gnavus</name>
    <name type="common">Ruminococcus gnavus</name>
    <dbReference type="NCBI Taxonomy" id="33038"/>
    <lineage>
        <taxon>Bacteria</taxon>
        <taxon>Bacillati</taxon>
        <taxon>Bacillota</taxon>
        <taxon>Clostridia</taxon>
        <taxon>Lachnospirales</taxon>
        <taxon>Lachnospiraceae</taxon>
        <taxon>Mediterraneibacter</taxon>
    </lineage>
</organism>
<dbReference type="Proteomes" id="UP000286137">
    <property type="component" value="Unassembled WGS sequence"/>
</dbReference>
<dbReference type="AlphaFoldDB" id="A0A412C397"/>
<keyword evidence="1 5" id="KW-0489">Methyltransferase</keyword>
<name>A0A412C397_MEDGN</name>